<proteinExistence type="predicted"/>
<dbReference type="HOGENOM" id="CLU_194290_0_0_9"/>
<evidence type="ECO:0000313" key="1">
    <source>
        <dbReference type="EMBL" id="AIG25667.1"/>
    </source>
</evidence>
<dbReference type="Proteomes" id="UP000005850">
    <property type="component" value="Chromosome"/>
</dbReference>
<dbReference type="RefSeq" id="WP_003338294.1">
    <property type="nucleotide sequence ID" value="NZ_CP007806.1"/>
</dbReference>
<accession>A0A075QZ97</accession>
<keyword evidence="2" id="KW-1185">Reference proteome</keyword>
<dbReference type="EMBL" id="CP007806">
    <property type="protein sequence ID" value="AIG25667.1"/>
    <property type="molecule type" value="Genomic_DNA"/>
</dbReference>
<organism evidence="1 2">
    <name type="scientific">Brevibacillus laterosporus LMG 15441</name>
    <dbReference type="NCBI Taxonomy" id="1042163"/>
    <lineage>
        <taxon>Bacteria</taxon>
        <taxon>Bacillati</taxon>
        <taxon>Bacillota</taxon>
        <taxon>Bacilli</taxon>
        <taxon>Bacillales</taxon>
        <taxon>Paenibacillaceae</taxon>
        <taxon>Brevibacillus</taxon>
    </lineage>
</organism>
<name>A0A075QZ97_BRELA</name>
<evidence type="ECO:0000313" key="2">
    <source>
        <dbReference type="Proteomes" id="UP000005850"/>
    </source>
</evidence>
<gene>
    <name evidence="1" type="ORF">BRLA_c013270</name>
</gene>
<dbReference type="KEGG" id="blr:BRLA_c013270"/>
<dbReference type="AlphaFoldDB" id="A0A075QZ97"/>
<reference evidence="1 2" key="1">
    <citation type="journal article" date="2011" name="J. Bacteriol.">
        <title>Genome sequence of Brevibacillus laterosporus LMG 15441, a pathogen of invertebrates.</title>
        <authorList>
            <person name="Djukic M."/>
            <person name="Poehlein A."/>
            <person name="Thurmer A."/>
            <person name="Daniel R."/>
        </authorList>
    </citation>
    <scope>NUCLEOTIDE SEQUENCE [LARGE SCALE GENOMIC DNA]</scope>
    <source>
        <strain evidence="1 2">LMG 15441</strain>
    </source>
</reference>
<sequence length="52" mass="5895">MKYDMSIQDGQTIVNIVAPPPMTEEEKQKVLRDYHNAGWAIIKSLYAKDASV</sequence>
<protein>
    <submittedName>
        <fullName evidence="1">Uncharacterized protein</fullName>
    </submittedName>
</protein>